<evidence type="ECO:0000313" key="1">
    <source>
        <dbReference type="EMBL" id="MBB3977034.1"/>
    </source>
</evidence>
<protein>
    <submittedName>
        <fullName evidence="1">DNA-binding protein YbaB</fullName>
    </submittedName>
</protein>
<gene>
    <name evidence="1" type="ORF">GGQ64_002234</name>
</gene>
<proteinExistence type="predicted"/>
<dbReference type="Proteomes" id="UP000574761">
    <property type="component" value="Unassembled WGS sequence"/>
</dbReference>
<accession>A0A7W6D6X6</accession>
<dbReference type="EMBL" id="JACIEE010000004">
    <property type="protein sequence ID" value="MBB3977034.1"/>
    <property type="molecule type" value="Genomic_DNA"/>
</dbReference>
<dbReference type="AlphaFoldDB" id="A0A7W6D6X6"/>
<sequence>MTSDDGQRNGEISEETIARFLEGGNGDVLTDMLVSALNEAGRFLREEMPAETRH</sequence>
<evidence type="ECO:0000313" key="2">
    <source>
        <dbReference type="Proteomes" id="UP000574761"/>
    </source>
</evidence>
<organism evidence="1 2">
    <name type="scientific">Mycoplana azooxidifex</name>
    <dbReference type="NCBI Taxonomy" id="1636188"/>
    <lineage>
        <taxon>Bacteria</taxon>
        <taxon>Pseudomonadati</taxon>
        <taxon>Pseudomonadota</taxon>
        <taxon>Alphaproteobacteria</taxon>
        <taxon>Hyphomicrobiales</taxon>
        <taxon>Rhizobiaceae</taxon>
        <taxon>Mycoplana</taxon>
    </lineage>
</organism>
<comment type="caution">
    <text evidence="1">The sequence shown here is derived from an EMBL/GenBank/DDBJ whole genome shotgun (WGS) entry which is preliminary data.</text>
</comment>
<keyword evidence="2" id="KW-1185">Reference proteome</keyword>
<reference evidence="1 2" key="1">
    <citation type="submission" date="2020-08" db="EMBL/GenBank/DDBJ databases">
        <title>Genomic Encyclopedia of Type Strains, Phase IV (KMG-IV): sequencing the most valuable type-strain genomes for metagenomic binning, comparative biology and taxonomic classification.</title>
        <authorList>
            <person name="Goeker M."/>
        </authorList>
    </citation>
    <scope>NUCLEOTIDE SEQUENCE [LARGE SCALE GENOMIC DNA]</scope>
    <source>
        <strain evidence="1 2">DSM 100211</strain>
    </source>
</reference>
<dbReference type="GO" id="GO:0003677">
    <property type="term" value="F:DNA binding"/>
    <property type="evidence" value="ECO:0007669"/>
    <property type="project" value="UniProtKB-KW"/>
</dbReference>
<keyword evidence="1" id="KW-0238">DNA-binding</keyword>
<dbReference type="RefSeq" id="WP_183803678.1">
    <property type="nucleotide sequence ID" value="NZ_JACIEE010000004.1"/>
</dbReference>
<name>A0A7W6D6X6_9HYPH</name>